<gene>
    <name evidence="4" type="primary">proC</name>
    <name evidence="8" type="ORF">FPD38_01570</name>
</gene>
<dbReference type="UniPathway" id="UPA00098">
    <property type="reaction ID" value="UER00361"/>
</dbReference>
<organism evidence="8 9">
    <name type="scientific">Campylobacter volucris</name>
    <dbReference type="NCBI Taxonomy" id="1031542"/>
    <lineage>
        <taxon>Bacteria</taxon>
        <taxon>Pseudomonadati</taxon>
        <taxon>Campylobacterota</taxon>
        <taxon>Epsilonproteobacteria</taxon>
        <taxon>Campylobacterales</taxon>
        <taxon>Campylobacteraceae</taxon>
        <taxon>Campylobacter</taxon>
    </lineage>
</organism>
<dbReference type="InterPro" id="IPR000304">
    <property type="entry name" value="Pyrroline-COOH_reductase"/>
</dbReference>
<evidence type="ECO:0000256" key="4">
    <source>
        <dbReference type="HAMAP-Rule" id="MF_01925"/>
    </source>
</evidence>
<dbReference type="EMBL" id="VOWJ01000013">
    <property type="protein sequence ID" value="TXE89412.1"/>
    <property type="molecule type" value="Genomic_DNA"/>
</dbReference>
<feature type="binding site" evidence="5">
    <location>
        <begin position="8"/>
        <end position="13"/>
    </location>
    <ligand>
        <name>NADP(+)</name>
        <dbReference type="ChEBI" id="CHEBI:58349"/>
    </ligand>
</feature>
<dbReference type="GO" id="GO:0005737">
    <property type="term" value="C:cytoplasm"/>
    <property type="evidence" value="ECO:0007669"/>
    <property type="project" value="UniProtKB-SubCell"/>
</dbReference>
<dbReference type="Gene3D" id="1.10.3730.10">
    <property type="entry name" value="ProC C-terminal domain-like"/>
    <property type="match status" value="1"/>
</dbReference>
<dbReference type="InterPro" id="IPR008927">
    <property type="entry name" value="6-PGluconate_DH-like_C_sf"/>
</dbReference>
<comment type="function">
    <text evidence="4">Catalyzes the reduction of 1-pyrroline-5-carboxylate (PCA) to L-proline.</text>
</comment>
<evidence type="ECO:0000256" key="5">
    <source>
        <dbReference type="PIRSR" id="PIRSR000193-1"/>
    </source>
</evidence>
<dbReference type="InterPro" id="IPR028939">
    <property type="entry name" value="P5C_Rdtase_cat_N"/>
</dbReference>
<dbReference type="InterPro" id="IPR053790">
    <property type="entry name" value="P5CR-like_CS"/>
</dbReference>
<evidence type="ECO:0000259" key="6">
    <source>
        <dbReference type="Pfam" id="PF03807"/>
    </source>
</evidence>
<comment type="catalytic activity">
    <reaction evidence="4">
        <text>L-proline + NAD(+) = (S)-1-pyrroline-5-carboxylate + NADH + 2 H(+)</text>
        <dbReference type="Rhea" id="RHEA:14105"/>
        <dbReference type="ChEBI" id="CHEBI:15378"/>
        <dbReference type="ChEBI" id="CHEBI:17388"/>
        <dbReference type="ChEBI" id="CHEBI:57540"/>
        <dbReference type="ChEBI" id="CHEBI:57945"/>
        <dbReference type="ChEBI" id="CHEBI:60039"/>
        <dbReference type="EC" id="1.5.1.2"/>
    </reaction>
</comment>
<comment type="pathway">
    <text evidence="4">Amino-acid biosynthesis; L-proline biosynthesis; L-proline from L-glutamate 5-semialdehyde: step 1/1.</text>
</comment>
<accession>A0A5C7DWB5</accession>
<name>A0A5C7DWB5_9BACT</name>
<dbReference type="AlphaFoldDB" id="A0A5C7DWB5"/>
<sequence length="245" mass="26936">MISEIYILGNGAMADAIALGLGDKYEITIVARDESKNIISKSNIKTISYKEFNLEGKNVILAFKPFALNDVARILKGEARWVISVLANTTFEQLHVIKARDYIKIMPNIAAKFKASTTPYLMEKSLFKDEILQVLDTFGKSFLLQNEKEFDIAMVLSGCAPAFLALVAEALANAGVRGGLKNNLSYNLTKATFESFSALFNQEHPGLIKEKICSPAGVTIKGIEALEKRALRAAFFEAFLASSQK</sequence>
<dbReference type="PROSITE" id="PS00521">
    <property type="entry name" value="P5CR"/>
    <property type="match status" value="1"/>
</dbReference>
<comment type="caution">
    <text evidence="8">The sequence shown here is derived from an EMBL/GenBank/DDBJ whole genome shotgun (WGS) entry which is preliminary data.</text>
</comment>
<feature type="domain" description="Pyrroline-5-carboxylate reductase dimerisation" evidence="7">
    <location>
        <begin position="147"/>
        <end position="244"/>
    </location>
</feature>
<comment type="subcellular location">
    <subcellularLocation>
        <location evidence="4">Cytoplasm</location>
    </subcellularLocation>
</comment>
<protein>
    <recommendedName>
        <fullName evidence="4">Pyrroline-5-carboxylate reductase</fullName>
        <shortName evidence="4">P5C reductase</shortName>
        <shortName evidence="4">P5CR</shortName>
        <ecNumber evidence="4">1.5.1.2</ecNumber>
    </recommendedName>
    <alternativeName>
        <fullName evidence="4">PCA reductase</fullName>
    </alternativeName>
</protein>
<proteinExistence type="inferred from homology"/>
<keyword evidence="4" id="KW-0028">Amino-acid biosynthesis</keyword>
<dbReference type="Proteomes" id="UP000321629">
    <property type="component" value="Unassembled WGS sequence"/>
</dbReference>
<dbReference type="PANTHER" id="PTHR11645">
    <property type="entry name" value="PYRROLINE-5-CARBOXYLATE REDUCTASE"/>
    <property type="match status" value="1"/>
</dbReference>
<reference evidence="8 9" key="1">
    <citation type="submission" date="2019-07" db="EMBL/GenBank/DDBJ databases">
        <title>Rapid identification of Enteric Bacteria from Whole Genome Sequences (WGS) using Average Nucleotide Identity (ANI).</title>
        <authorList>
            <person name="Lane C."/>
        </authorList>
    </citation>
    <scope>NUCLEOTIDE SEQUENCE [LARGE SCALE GENOMIC DNA]</scope>
    <source>
        <strain evidence="8 9">2016D-0084</strain>
    </source>
</reference>
<dbReference type="InterPro" id="IPR029036">
    <property type="entry name" value="P5CR_dimer"/>
</dbReference>
<dbReference type="InterPro" id="IPR036291">
    <property type="entry name" value="NAD(P)-bd_dom_sf"/>
</dbReference>
<dbReference type="Pfam" id="PF03807">
    <property type="entry name" value="F420_oxidored"/>
    <property type="match status" value="1"/>
</dbReference>
<feature type="domain" description="Pyrroline-5-carboxylate reductase catalytic N-terminal" evidence="6">
    <location>
        <begin position="5"/>
        <end position="87"/>
    </location>
</feature>
<evidence type="ECO:0000256" key="3">
    <source>
        <dbReference type="ARBA" id="ARBA00023002"/>
    </source>
</evidence>
<dbReference type="PIRSF" id="PIRSF000193">
    <property type="entry name" value="Pyrrol-5-carb_rd"/>
    <property type="match status" value="1"/>
</dbReference>
<dbReference type="PANTHER" id="PTHR11645:SF0">
    <property type="entry name" value="PYRROLINE-5-CARBOXYLATE REDUCTASE 3"/>
    <property type="match status" value="1"/>
</dbReference>
<dbReference type="NCBIfam" id="NF008839">
    <property type="entry name" value="PRK11880.2-4"/>
    <property type="match status" value="1"/>
</dbReference>
<dbReference type="HAMAP" id="MF_01925">
    <property type="entry name" value="P5C_reductase"/>
    <property type="match status" value="1"/>
</dbReference>
<evidence type="ECO:0000313" key="8">
    <source>
        <dbReference type="EMBL" id="TXE89412.1"/>
    </source>
</evidence>
<dbReference type="EC" id="1.5.1.2" evidence="4"/>
<dbReference type="Gene3D" id="3.40.50.720">
    <property type="entry name" value="NAD(P)-binding Rossmann-like Domain"/>
    <property type="match status" value="1"/>
</dbReference>
<evidence type="ECO:0000256" key="2">
    <source>
        <dbReference type="ARBA" id="ARBA00022857"/>
    </source>
</evidence>
<comment type="similarity">
    <text evidence="1 4">Belongs to the pyrroline-5-carboxylate reductase family.</text>
</comment>
<dbReference type="SUPFAM" id="SSF48179">
    <property type="entry name" value="6-phosphogluconate dehydrogenase C-terminal domain-like"/>
    <property type="match status" value="1"/>
</dbReference>
<dbReference type="RefSeq" id="WP_147555043.1">
    <property type="nucleotide sequence ID" value="NZ_VOWJ01000013.1"/>
</dbReference>
<dbReference type="SUPFAM" id="SSF51735">
    <property type="entry name" value="NAD(P)-binding Rossmann-fold domains"/>
    <property type="match status" value="1"/>
</dbReference>
<dbReference type="GO" id="GO:0055129">
    <property type="term" value="P:L-proline biosynthetic process"/>
    <property type="evidence" value="ECO:0007669"/>
    <property type="project" value="UniProtKB-UniRule"/>
</dbReference>
<dbReference type="Pfam" id="PF14748">
    <property type="entry name" value="P5CR_dimer"/>
    <property type="match status" value="1"/>
</dbReference>
<evidence type="ECO:0000259" key="7">
    <source>
        <dbReference type="Pfam" id="PF14748"/>
    </source>
</evidence>
<keyword evidence="3 4" id="KW-0560">Oxidoreductase</keyword>
<keyword evidence="4" id="KW-0641">Proline biosynthesis</keyword>
<dbReference type="GO" id="GO:0004735">
    <property type="term" value="F:pyrroline-5-carboxylate reductase activity"/>
    <property type="evidence" value="ECO:0007669"/>
    <property type="project" value="UniProtKB-UniRule"/>
</dbReference>
<comment type="catalytic activity">
    <reaction evidence="4">
        <text>L-proline + NADP(+) = (S)-1-pyrroline-5-carboxylate + NADPH + 2 H(+)</text>
        <dbReference type="Rhea" id="RHEA:14109"/>
        <dbReference type="ChEBI" id="CHEBI:15378"/>
        <dbReference type="ChEBI" id="CHEBI:17388"/>
        <dbReference type="ChEBI" id="CHEBI:57783"/>
        <dbReference type="ChEBI" id="CHEBI:58349"/>
        <dbReference type="ChEBI" id="CHEBI:60039"/>
        <dbReference type="EC" id="1.5.1.2"/>
    </reaction>
</comment>
<evidence type="ECO:0000313" key="9">
    <source>
        <dbReference type="Proteomes" id="UP000321629"/>
    </source>
</evidence>
<keyword evidence="4" id="KW-0963">Cytoplasm</keyword>
<feature type="binding site" evidence="5">
    <location>
        <begin position="62"/>
        <end position="65"/>
    </location>
    <ligand>
        <name>NADP(+)</name>
        <dbReference type="ChEBI" id="CHEBI:58349"/>
    </ligand>
</feature>
<keyword evidence="2 4" id="KW-0521">NADP</keyword>
<evidence type="ECO:0000256" key="1">
    <source>
        <dbReference type="ARBA" id="ARBA00005525"/>
    </source>
</evidence>